<reference evidence="2 3" key="1">
    <citation type="journal article" date="2015" name="Proc. Natl. Acad. Sci. U.S.A.">
        <title>The resurrection genome of Boea hygrometrica: A blueprint for survival of dehydration.</title>
        <authorList>
            <person name="Xiao L."/>
            <person name="Yang G."/>
            <person name="Zhang L."/>
            <person name="Yang X."/>
            <person name="Zhao S."/>
            <person name="Ji Z."/>
            <person name="Zhou Q."/>
            <person name="Hu M."/>
            <person name="Wang Y."/>
            <person name="Chen M."/>
            <person name="Xu Y."/>
            <person name="Jin H."/>
            <person name="Xiao X."/>
            <person name="Hu G."/>
            <person name="Bao F."/>
            <person name="Hu Y."/>
            <person name="Wan P."/>
            <person name="Li L."/>
            <person name="Deng X."/>
            <person name="Kuang T."/>
            <person name="Xiang C."/>
            <person name="Zhu J.K."/>
            <person name="Oliver M.J."/>
            <person name="He Y."/>
        </authorList>
    </citation>
    <scope>NUCLEOTIDE SEQUENCE [LARGE SCALE GENOMIC DNA]</scope>
    <source>
        <strain evidence="3">cv. XS01</strain>
    </source>
</reference>
<feature type="region of interest" description="Disordered" evidence="1">
    <location>
        <begin position="17"/>
        <end position="50"/>
    </location>
</feature>
<evidence type="ECO:0000256" key="1">
    <source>
        <dbReference type="SAM" id="MobiDB-lite"/>
    </source>
</evidence>
<sequence>MKRHRFVEPAVARRIDEERSADARRPAGELNNDDVSSNVSNQQEATAQTSSWYWKDGHRVAHTASKFTAINSHIKVLQQFRQIP</sequence>
<feature type="compositionally biased region" description="Basic and acidic residues" evidence="1">
    <location>
        <begin position="17"/>
        <end position="27"/>
    </location>
</feature>
<keyword evidence="3" id="KW-1185">Reference proteome</keyword>
<dbReference type="AlphaFoldDB" id="A0A2Z7BEN9"/>
<name>A0A2Z7BEN9_9LAMI</name>
<evidence type="ECO:0000313" key="2">
    <source>
        <dbReference type="EMBL" id="KZV30402.1"/>
    </source>
</evidence>
<dbReference type="Proteomes" id="UP000250235">
    <property type="component" value="Unassembled WGS sequence"/>
</dbReference>
<gene>
    <name evidence="2" type="ORF">F511_20678</name>
</gene>
<protein>
    <submittedName>
        <fullName evidence="2">Uncharacterized protein</fullName>
    </submittedName>
</protein>
<dbReference type="EMBL" id="KV008289">
    <property type="protein sequence ID" value="KZV30402.1"/>
    <property type="molecule type" value="Genomic_DNA"/>
</dbReference>
<proteinExistence type="predicted"/>
<evidence type="ECO:0000313" key="3">
    <source>
        <dbReference type="Proteomes" id="UP000250235"/>
    </source>
</evidence>
<accession>A0A2Z7BEN9</accession>
<organism evidence="2 3">
    <name type="scientific">Dorcoceras hygrometricum</name>
    <dbReference type="NCBI Taxonomy" id="472368"/>
    <lineage>
        <taxon>Eukaryota</taxon>
        <taxon>Viridiplantae</taxon>
        <taxon>Streptophyta</taxon>
        <taxon>Embryophyta</taxon>
        <taxon>Tracheophyta</taxon>
        <taxon>Spermatophyta</taxon>
        <taxon>Magnoliopsida</taxon>
        <taxon>eudicotyledons</taxon>
        <taxon>Gunneridae</taxon>
        <taxon>Pentapetalae</taxon>
        <taxon>asterids</taxon>
        <taxon>lamiids</taxon>
        <taxon>Lamiales</taxon>
        <taxon>Gesneriaceae</taxon>
        <taxon>Didymocarpoideae</taxon>
        <taxon>Trichosporeae</taxon>
        <taxon>Loxocarpinae</taxon>
        <taxon>Dorcoceras</taxon>
    </lineage>
</organism>